<evidence type="ECO:0000256" key="1">
    <source>
        <dbReference type="ARBA" id="ARBA00001946"/>
    </source>
</evidence>
<dbReference type="RefSeq" id="WP_070065163.1">
    <property type="nucleotide sequence ID" value="NZ_MJMG01000008.1"/>
</dbReference>
<comment type="similarity">
    <text evidence="2 3 4">Belongs to the glutamine synthetase family.</text>
</comment>
<proteinExistence type="inferred from homology"/>
<evidence type="ECO:0000256" key="4">
    <source>
        <dbReference type="RuleBase" id="RU000384"/>
    </source>
</evidence>
<dbReference type="AlphaFoldDB" id="A0A1E7QJI9"/>
<sequence>MIDLKNFFDQNSVKFIDLRFTDLAGKSFSTTYIADDKVINDVKLSPDIKTIFLDPFCVQSTAVILCDYGSRLIAKKAYDHILSTGIIDNIQSSFKIWFSIFDEVKLNNDLHIKLSPVEDYLSIKKHSNNECSSLNSNLDPLSDLRSEILLMMKESNIENSLYHKSTSSFQGVIKVGYSSFLESTDNIQKSKHVIRNVAHSYGKTVTFMPNPILQDNSNRLSLDYLLLKHNKNLSDIYSHYVGGVMKHIKAINAYSNPTINSYRKSLTCSSELKLSFPDAIANPYLCTAAILMAGLDGIQNKINITELQPARSLREALETLDQDREFLLKENVFTNEQIDKYIRTKQEEIKKIEDILHPAEFLHYYNI</sequence>
<dbReference type="SUPFAM" id="SSF54368">
    <property type="entry name" value="Glutamine synthetase, N-terminal domain"/>
    <property type="match status" value="1"/>
</dbReference>
<accession>A0A1E7QJI9</accession>
<evidence type="ECO:0000256" key="2">
    <source>
        <dbReference type="ARBA" id="ARBA00009897"/>
    </source>
</evidence>
<dbReference type="SMART" id="SM01230">
    <property type="entry name" value="Gln-synt_C"/>
    <property type="match status" value="1"/>
</dbReference>
<name>A0A1E7QJI9_WOLPI</name>
<evidence type="ECO:0000313" key="7">
    <source>
        <dbReference type="Proteomes" id="UP000175679"/>
    </source>
</evidence>
<dbReference type="PROSITE" id="PS51987">
    <property type="entry name" value="GS_CATALYTIC"/>
    <property type="match status" value="1"/>
</dbReference>
<evidence type="ECO:0000313" key="6">
    <source>
        <dbReference type="EMBL" id="OEY86547.1"/>
    </source>
</evidence>
<dbReference type="PANTHER" id="PTHR43407:SF1">
    <property type="entry name" value="LENGSIN"/>
    <property type="match status" value="1"/>
</dbReference>
<dbReference type="Gene3D" id="3.30.590.10">
    <property type="entry name" value="Glutamine synthetase/guanido kinase, catalytic domain"/>
    <property type="match status" value="2"/>
</dbReference>
<dbReference type="InterPro" id="IPR008146">
    <property type="entry name" value="Gln_synth_cat_dom"/>
</dbReference>
<protein>
    <recommendedName>
        <fullName evidence="5">GS catalytic domain-containing protein</fullName>
    </recommendedName>
</protein>
<dbReference type="GO" id="GO:0004356">
    <property type="term" value="F:glutamine synthetase activity"/>
    <property type="evidence" value="ECO:0007669"/>
    <property type="project" value="InterPro"/>
</dbReference>
<dbReference type="PANTHER" id="PTHR43407">
    <property type="entry name" value="GLUTAMINE SYNTHETASE"/>
    <property type="match status" value="1"/>
</dbReference>
<dbReference type="GO" id="GO:0016020">
    <property type="term" value="C:membrane"/>
    <property type="evidence" value="ECO:0007669"/>
    <property type="project" value="TreeGrafter"/>
</dbReference>
<dbReference type="Pfam" id="PF00120">
    <property type="entry name" value="Gln-synt_C"/>
    <property type="match status" value="2"/>
</dbReference>
<evidence type="ECO:0000256" key="3">
    <source>
        <dbReference type="PROSITE-ProRule" id="PRU01331"/>
    </source>
</evidence>
<dbReference type="GO" id="GO:0019740">
    <property type="term" value="P:nitrogen utilization"/>
    <property type="evidence" value="ECO:0007669"/>
    <property type="project" value="TreeGrafter"/>
</dbReference>
<comment type="cofactor">
    <cofactor evidence="1">
        <name>Mg(2+)</name>
        <dbReference type="ChEBI" id="CHEBI:18420"/>
    </cofactor>
</comment>
<dbReference type="InterPro" id="IPR036651">
    <property type="entry name" value="Gln_synt_N_sf"/>
</dbReference>
<dbReference type="SUPFAM" id="SSF55931">
    <property type="entry name" value="Glutamine synthetase/guanido kinase"/>
    <property type="match status" value="1"/>
</dbReference>
<feature type="domain" description="GS catalytic" evidence="5">
    <location>
        <begin position="70"/>
        <end position="367"/>
    </location>
</feature>
<evidence type="ECO:0000259" key="5">
    <source>
        <dbReference type="PROSITE" id="PS51987"/>
    </source>
</evidence>
<dbReference type="GO" id="GO:0006542">
    <property type="term" value="P:glutamine biosynthetic process"/>
    <property type="evidence" value="ECO:0007669"/>
    <property type="project" value="InterPro"/>
</dbReference>
<organism evidence="6 7">
    <name type="scientific">Wolbachia pipientis</name>
    <dbReference type="NCBI Taxonomy" id="955"/>
    <lineage>
        <taxon>Bacteria</taxon>
        <taxon>Pseudomonadati</taxon>
        <taxon>Pseudomonadota</taxon>
        <taxon>Alphaproteobacteria</taxon>
        <taxon>Rickettsiales</taxon>
        <taxon>Anaplasmataceae</taxon>
        <taxon>Wolbachieae</taxon>
        <taxon>Wolbachia</taxon>
    </lineage>
</organism>
<dbReference type="EMBL" id="MJMG01000008">
    <property type="protein sequence ID" value="OEY86547.1"/>
    <property type="molecule type" value="Genomic_DNA"/>
</dbReference>
<gene>
    <name evidence="6" type="ORF">BIY23_03205</name>
</gene>
<dbReference type="GO" id="GO:0005737">
    <property type="term" value="C:cytoplasm"/>
    <property type="evidence" value="ECO:0007669"/>
    <property type="project" value="TreeGrafter"/>
</dbReference>
<keyword evidence="7" id="KW-1185">Reference proteome</keyword>
<dbReference type="Proteomes" id="UP000175679">
    <property type="component" value="Unassembled WGS sequence"/>
</dbReference>
<reference evidence="6 7" key="1">
    <citation type="submission" date="2016-09" db="EMBL/GenBank/DDBJ databases">
        <title>Genomic evidence for plant-parasitic nematodes as the earliest Wolbachia hosts.</title>
        <authorList>
            <person name="Brown A.M."/>
            <person name="Wasala S.K."/>
            <person name="Howe D.K."/>
            <person name="Peetz A.B."/>
            <person name="Zasada I.A."/>
            <person name="Denver D.R."/>
        </authorList>
    </citation>
    <scope>NUCLEOTIDE SEQUENCE [LARGE SCALE GENOMIC DNA]</scope>
    <source>
        <strain evidence="7">wPpe</strain>
    </source>
</reference>
<dbReference type="InterPro" id="IPR014746">
    <property type="entry name" value="Gln_synth/guanido_kin_cat_dom"/>
</dbReference>
<comment type="caution">
    <text evidence="6">The sequence shown here is derived from an EMBL/GenBank/DDBJ whole genome shotgun (WGS) entry which is preliminary data.</text>
</comment>